<dbReference type="EMBL" id="QGTL01000001">
    <property type="protein sequence ID" value="PWV81285.1"/>
    <property type="molecule type" value="Genomic_DNA"/>
</dbReference>
<evidence type="ECO:0000256" key="5">
    <source>
        <dbReference type="ARBA" id="ARBA00023163"/>
    </source>
</evidence>
<dbReference type="GO" id="GO:0003677">
    <property type="term" value="F:DNA binding"/>
    <property type="evidence" value="ECO:0007669"/>
    <property type="project" value="UniProtKB-KW"/>
</dbReference>
<dbReference type="Pfam" id="PF03466">
    <property type="entry name" value="LysR_substrate"/>
    <property type="match status" value="1"/>
</dbReference>
<comment type="similarity">
    <text evidence="1">Belongs to the LysR transcriptional regulatory family.</text>
</comment>
<evidence type="ECO:0000256" key="4">
    <source>
        <dbReference type="ARBA" id="ARBA00023159"/>
    </source>
</evidence>
<reference evidence="7 8" key="1">
    <citation type="submission" date="2018-05" db="EMBL/GenBank/DDBJ databases">
        <title>Genomic Encyclopedia of Type Strains, Phase IV (KMG-IV): sequencing the most valuable type-strain genomes for metagenomic binning, comparative biology and taxonomic classification.</title>
        <authorList>
            <person name="Goeker M."/>
        </authorList>
    </citation>
    <scope>NUCLEOTIDE SEQUENCE [LARGE SCALE GENOMIC DNA]</scope>
    <source>
        <strain evidence="7 8">DSM 44717</strain>
    </source>
</reference>
<keyword evidence="3 7" id="KW-0238">DNA-binding</keyword>
<dbReference type="InterPro" id="IPR036390">
    <property type="entry name" value="WH_DNA-bd_sf"/>
</dbReference>
<evidence type="ECO:0000256" key="1">
    <source>
        <dbReference type="ARBA" id="ARBA00009437"/>
    </source>
</evidence>
<dbReference type="AlphaFoldDB" id="A0A317P2A9"/>
<comment type="caution">
    <text evidence="7">The sequence shown here is derived from an EMBL/GenBank/DDBJ whole genome shotgun (WGS) entry which is preliminary data.</text>
</comment>
<protein>
    <submittedName>
        <fullName evidence="7">DNA-binding transcriptional LysR family regulator</fullName>
    </submittedName>
</protein>
<dbReference type="InterPro" id="IPR036388">
    <property type="entry name" value="WH-like_DNA-bd_sf"/>
</dbReference>
<name>A0A317P2A9_9NOCA</name>
<sequence>MSGGRPLDLYRLQQFLAVADHAGFTSAATELHLTQQAVSAAIGQLERQLGVSLFDRSGRKLRTTEAGAVLREGARVLLAAAASLAERTHEAGTAAPRPFVIGHTPAVTAEEVYLLLEPVRAQLPEVSVTAREVFPDALARALYDGEIDLALRRGVAMPPDLASAVIAYDPVRVAVAAGHRLADRERVWIDDLRAESIIVWAPPGSSFYTDFLLSTCRRAGFEPTFVVNRVQGTPPVTAVADNDHIAFVTAPAGPALGGRVTVVDLVDPPLAPTQALWLPHTVSPIRDLLTVRRPTRSPAL</sequence>
<dbReference type="InterPro" id="IPR005119">
    <property type="entry name" value="LysR_subst-bd"/>
</dbReference>
<evidence type="ECO:0000259" key="6">
    <source>
        <dbReference type="PROSITE" id="PS50931"/>
    </source>
</evidence>
<dbReference type="PRINTS" id="PR00039">
    <property type="entry name" value="HTHLYSR"/>
</dbReference>
<evidence type="ECO:0000256" key="2">
    <source>
        <dbReference type="ARBA" id="ARBA00023015"/>
    </source>
</evidence>
<dbReference type="PANTHER" id="PTHR30346">
    <property type="entry name" value="TRANSCRIPTIONAL DUAL REGULATOR HCAR-RELATED"/>
    <property type="match status" value="1"/>
</dbReference>
<keyword evidence="8" id="KW-1185">Reference proteome</keyword>
<accession>A0A317P2A9</accession>
<keyword evidence="2" id="KW-0805">Transcription regulation</keyword>
<evidence type="ECO:0000313" key="7">
    <source>
        <dbReference type="EMBL" id="PWV81285.1"/>
    </source>
</evidence>
<dbReference type="InterPro" id="IPR000847">
    <property type="entry name" value="LysR_HTH_N"/>
</dbReference>
<keyword evidence="5" id="KW-0804">Transcription</keyword>
<dbReference type="Proteomes" id="UP000246410">
    <property type="component" value="Unassembled WGS sequence"/>
</dbReference>
<evidence type="ECO:0000256" key="3">
    <source>
        <dbReference type="ARBA" id="ARBA00023125"/>
    </source>
</evidence>
<gene>
    <name evidence="7" type="ORF">DFR69_101625</name>
</gene>
<feature type="domain" description="HTH lysR-type" evidence="6">
    <location>
        <begin position="7"/>
        <end position="64"/>
    </location>
</feature>
<dbReference type="PANTHER" id="PTHR30346:SF29">
    <property type="entry name" value="LYSR SUBSTRATE-BINDING"/>
    <property type="match status" value="1"/>
</dbReference>
<dbReference type="SUPFAM" id="SSF46785">
    <property type="entry name" value="Winged helix' DNA-binding domain"/>
    <property type="match status" value="1"/>
</dbReference>
<dbReference type="GO" id="GO:0003700">
    <property type="term" value="F:DNA-binding transcription factor activity"/>
    <property type="evidence" value="ECO:0007669"/>
    <property type="project" value="InterPro"/>
</dbReference>
<organism evidence="7 8">
    <name type="scientific">Nocardia neocaledoniensis</name>
    <dbReference type="NCBI Taxonomy" id="236511"/>
    <lineage>
        <taxon>Bacteria</taxon>
        <taxon>Bacillati</taxon>
        <taxon>Actinomycetota</taxon>
        <taxon>Actinomycetes</taxon>
        <taxon>Mycobacteriales</taxon>
        <taxon>Nocardiaceae</taxon>
        <taxon>Nocardia</taxon>
    </lineage>
</organism>
<keyword evidence="4" id="KW-0010">Activator</keyword>
<dbReference type="PROSITE" id="PS50931">
    <property type="entry name" value="HTH_LYSR"/>
    <property type="match status" value="1"/>
</dbReference>
<dbReference type="Gene3D" id="3.40.190.10">
    <property type="entry name" value="Periplasmic binding protein-like II"/>
    <property type="match status" value="2"/>
</dbReference>
<dbReference type="CDD" id="cd08414">
    <property type="entry name" value="PBP2_LTTR_aromatics_like"/>
    <property type="match status" value="1"/>
</dbReference>
<proteinExistence type="inferred from homology"/>
<dbReference type="Gene3D" id="1.10.10.10">
    <property type="entry name" value="Winged helix-like DNA-binding domain superfamily/Winged helix DNA-binding domain"/>
    <property type="match status" value="1"/>
</dbReference>
<dbReference type="FunFam" id="1.10.10.10:FF:000001">
    <property type="entry name" value="LysR family transcriptional regulator"/>
    <property type="match status" value="1"/>
</dbReference>
<evidence type="ECO:0000313" key="8">
    <source>
        <dbReference type="Proteomes" id="UP000246410"/>
    </source>
</evidence>
<dbReference type="GO" id="GO:0032993">
    <property type="term" value="C:protein-DNA complex"/>
    <property type="evidence" value="ECO:0007669"/>
    <property type="project" value="TreeGrafter"/>
</dbReference>
<dbReference type="Pfam" id="PF00126">
    <property type="entry name" value="HTH_1"/>
    <property type="match status" value="1"/>
</dbReference>
<dbReference type="SUPFAM" id="SSF53850">
    <property type="entry name" value="Periplasmic binding protein-like II"/>
    <property type="match status" value="1"/>
</dbReference>